<dbReference type="EMBL" id="UINC01196534">
    <property type="protein sequence ID" value="SVE13576.1"/>
    <property type="molecule type" value="Genomic_DNA"/>
</dbReference>
<protein>
    <recommendedName>
        <fullName evidence="1">Glutamine amidotransferase type-2 domain-containing protein</fullName>
    </recommendedName>
</protein>
<dbReference type="InterPro" id="IPR017932">
    <property type="entry name" value="GATase_2_dom"/>
</dbReference>
<dbReference type="PROSITE" id="PS51278">
    <property type="entry name" value="GATASE_TYPE_2"/>
    <property type="match status" value="1"/>
</dbReference>
<feature type="non-terminal residue" evidence="2">
    <location>
        <position position="196"/>
    </location>
</feature>
<name>A0A383B075_9ZZZZ</name>
<feature type="domain" description="Glutamine amidotransferase type-2" evidence="1">
    <location>
        <begin position="44"/>
        <end position="196"/>
    </location>
</feature>
<proteinExistence type="predicted"/>
<sequence>MTQAHPNRKVPEKYIANLNTSRANLISKLDSLNIDTKPPAEGGCGVVGLASEVAVNGRNLVRPLAQMRNRGNGKGGGVAMAGLDPIQWGVTTELLKSHYLMGIAYLEESIQDEVEERFVNHFYNVSHTHVVETVENFNTIPGIDVQPPKAVLYFVLPKEDKLLEFTTKNKLEELDKKTLMDEFVYQISFSFNVKYY</sequence>
<evidence type="ECO:0000313" key="2">
    <source>
        <dbReference type="EMBL" id="SVE13576.1"/>
    </source>
</evidence>
<gene>
    <name evidence="2" type="ORF">METZ01_LOCUS466430</name>
</gene>
<dbReference type="AlphaFoldDB" id="A0A383B075"/>
<evidence type="ECO:0000259" key="1">
    <source>
        <dbReference type="PROSITE" id="PS51278"/>
    </source>
</evidence>
<accession>A0A383B075</accession>
<reference evidence="2" key="1">
    <citation type="submission" date="2018-05" db="EMBL/GenBank/DDBJ databases">
        <authorList>
            <person name="Lanie J.A."/>
            <person name="Ng W.-L."/>
            <person name="Kazmierczak K.M."/>
            <person name="Andrzejewski T.M."/>
            <person name="Davidsen T.M."/>
            <person name="Wayne K.J."/>
            <person name="Tettelin H."/>
            <person name="Glass J.I."/>
            <person name="Rusch D."/>
            <person name="Podicherti R."/>
            <person name="Tsui H.-C.T."/>
            <person name="Winkler M.E."/>
        </authorList>
    </citation>
    <scope>NUCLEOTIDE SEQUENCE</scope>
</reference>
<organism evidence="2">
    <name type="scientific">marine metagenome</name>
    <dbReference type="NCBI Taxonomy" id="408172"/>
    <lineage>
        <taxon>unclassified sequences</taxon>
        <taxon>metagenomes</taxon>
        <taxon>ecological metagenomes</taxon>
    </lineage>
</organism>